<dbReference type="InterPro" id="IPR036388">
    <property type="entry name" value="WH-like_DNA-bd_sf"/>
</dbReference>
<dbReference type="InterPro" id="IPR050950">
    <property type="entry name" value="HTH-type_LysR_regulators"/>
</dbReference>
<keyword evidence="7" id="KW-1185">Reference proteome</keyword>
<comment type="similarity">
    <text evidence="1">Belongs to the LysR transcriptional regulatory family.</text>
</comment>
<evidence type="ECO:0000256" key="4">
    <source>
        <dbReference type="ARBA" id="ARBA00023163"/>
    </source>
</evidence>
<dbReference type="PANTHER" id="PTHR30419:SF31">
    <property type="entry name" value="BLR3139 PROTEIN"/>
    <property type="match status" value="1"/>
</dbReference>
<keyword evidence="4" id="KW-0804">Transcription</keyword>
<protein>
    <submittedName>
        <fullName evidence="6">LysR substrate-binding domain-containing protein</fullName>
    </submittedName>
</protein>
<name>A0ABU3PH50_9BURK</name>
<accession>A0ABU3PH50</accession>
<dbReference type="InterPro" id="IPR000847">
    <property type="entry name" value="LysR_HTH_N"/>
</dbReference>
<dbReference type="Pfam" id="PF03466">
    <property type="entry name" value="LysR_substrate"/>
    <property type="match status" value="1"/>
</dbReference>
<evidence type="ECO:0000313" key="6">
    <source>
        <dbReference type="EMBL" id="MDT9001784.1"/>
    </source>
</evidence>
<evidence type="ECO:0000256" key="1">
    <source>
        <dbReference type="ARBA" id="ARBA00009437"/>
    </source>
</evidence>
<dbReference type="Gene3D" id="1.10.10.10">
    <property type="entry name" value="Winged helix-like DNA-binding domain superfamily/Winged helix DNA-binding domain"/>
    <property type="match status" value="1"/>
</dbReference>
<dbReference type="Gene3D" id="3.40.190.290">
    <property type="match status" value="1"/>
</dbReference>
<organism evidence="6 7">
    <name type="scientific">Roseateles aquae</name>
    <dbReference type="NCBI Taxonomy" id="3077235"/>
    <lineage>
        <taxon>Bacteria</taxon>
        <taxon>Pseudomonadati</taxon>
        <taxon>Pseudomonadota</taxon>
        <taxon>Betaproteobacteria</taxon>
        <taxon>Burkholderiales</taxon>
        <taxon>Sphaerotilaceae</taxon>
        <taxon>Roseateles</taxon>
    </lineage>
</organism>
<dbReference type="SUPFAM" id="SSF53850">
    <property type="entry name" value="Periplasmic binding protein-like II"/>
    <property type="match status" value="1"/>
</dbReference>
<dbReference type="InterPro" id="IPR036390">
    <property type="entry name" value="WH_DNA-bd_sf"/>
</dbReference>
<dbReference type="RefSeq" id="WP_315652668.1">
    <property type="nucleotide sequence ID" value="NZ_JAVXZY010000011.1"/>
</dbReference>
<evidence type="ECO:0000313" key="7">
    <source>
        <dbReference type="Proteomes" id="UP001246372"/>
    </source>
</evidence>
<keyword evidence="2" id="KW-0805">Transcription regulation</keyword>
<feature type="domain" description="HTH lysR-type" evidence="5">
    <location>
        <begin position="1"/>
        <end position="59"/>
    </location>
</feature>
<dbReference type="EMBL" id="JAVXZY010000011">
    <property type="protein sequence ID" value="MDT9001784.1"/>
    <property type="molecule type" value="Genomic_DNA"/>
</dbReference>
<dbReference type="PROSITE" id="PS50931">
    <property type="entry name" value="HTH_LYSR"/>
    <property type="match status" value="1"/>
</dbReference>
<evidence type="ECO:0000259" key="5">
    <source>
        <dbReference type="PROSITE" id="PS50931"/>
    </source>
</evidence>
<sequence length="326" mass="34844">MNLFVSLKYLVALDDHRHFGRAALACHVTQPALSNAIRALEENYGCAIVKRGRNFAGFTEEGERVLHSARLMLREQELLTQDLASRAEAPRGQLLIGAVPTAMPIAARFAALLQDRHPGIVPTLRSLSSVELESGLEALALDMALGYIERMADSRAQLRVLPQYTEHYFLLQRSAAAPGRPLQLGEPMRWAEAATLPLCLLSAEMHNRRIVDRAFASAGCTVNAAIESNSTVTLLSSVQVGRVSAVLPGALLGAIAGDATLEARPLIEPQVEVPIAFMVQGSGRHSRSLQAALALAESPEWLAHAARHAGAQAGLTASAAPPQGQP</sequence>
<dbReference type="InterPro" id="IPR005119">
    <property type="entry name" value="LysR_subst-bd"/>
</dbReference>
<dbReference type="Proteomes" id="UP001246372">
    <property type="component" value="Unassembled WGS sequence"/>
</dbReference>
<gene>
    <name evidence="6" type="ORF">RQP53_21080</name>
</gene>
<evidence type="ECO:0000256" key="2">
    <source>
        <dbReference type="ARBA" id="ARBA00023015"/>
    </source>
</evidence>
<dbReference type="PANTHER" id="PTHR30419">
    <property type="entry name" value="HTH-TYPE TRANSCRIPTIONAL REGULATOR YBHD"/>
    <property type="match status" value="1"/>
</dbReference>
<comment type="caution">
    <text evidence="6">The sequence shown here is derived from an EMBL/GenBank/DDBJ whole genome shotgun (WGS) entry which is preliminary data.</text>
</comment>
<dbReference type="SUPFAM" id="SSF46785">
    <property type="entry name" value="Winged helix' DNA-binding domain"/>
    <property type="match status" value="1"/>
</dbReference>
<proteinExistence type="inferred from homology"/>
<evidence type="ECO:0000256" key="3">
    <source>
        <dbReference type="ARBA" id="ARBA00023125"/>
    </source>
</evidence>
<dbReference type="CDD" id="cd05466">
    <property type="entry name" value="PBP2_LTTR_substrate"/>
    <property type="match status" value="1"/>
</dbReference>
<dbReference type="PRINTS" id="PR00039">
    <property type="entry name" value="HTHLYSR"/>
</dbReference>
<reference evidence="6" key="1">
    <citation type="submission" date="2023-09" db="EMBL/GenBank/DDBJ databases">
        <title>Paucibacter sp. APW11 Genome sequencing and assembly.</title>
        <authorList>
            <person name="Kim I."/>
        </authorList>
    </citation>
    <scope>NUCLEOTIDE SEQUENCE</scope>
    <source>
        <strain evidence="6">APW11</strain>
    </source>
</reference>
<keyword evidence="3" id="KW-0238">DNA-binding</keyword>
<dbReference type="Pfam" id="PF00126">
    <property type="entry name" value="HTH_1"/>
    <property type="match status" value="1"/>
</dbReference>